<proteinExistence type="predicted"/>
<dbReference type="AlphaFoldDB" id="A0A1T5EEF3"/>
<keyword evidence="2" id="KW-1185">Reference proteome</keyword>
<dbReference type="EMBL" id="FUYS01000009">
    <property type="protein sequence ID" value="SKB82321.1"/>
    <property type="molecule type" value="Genomic_DNA"/>
</dbReference>
<accession>A0A1T5EEF3</accession>
<evidence type="ECO:0000313" key="1">
    <source>
        <dbReference type="EMBL" id="SKB82321.1"/>
    </source>
</evidence>
<dbReference type="RefSeq" id="WP_079717935.1">
    <property type="nucleotide sequence ID" value="NZ_FUYS01000009.1"/>
</dbReference>
<reference evidence="1 2" key="1">
    <citation type="submission" date="2017-02" db="EMBL/GenBank/DDBJ databases">
        <authorList>
            <person name="Peterson S.W."/>
        </authorList>
    </citation>
    <scope>NUCLEOTIDE SEQUENCE [LARGE SCALE GENOMIC DNA]</scope>
    <source>
        <strain evidence="1 2">DSM 22899</strain>
    </source>
</reference>
<dbReference type="Proteomes" id="UP000190541">
    <property type="component" value="Unassembled WGS sequence"/>
</dbReference>
<protein>
    <submittedName>
        <fullName evidence="1">Uncharacterized protein</fullName>
    </submittedName>
</protein>
<name>A0A1T5EEF3_9SPHI</name>
<evidence type="ECO:0000313" key="2">
    <source>
        <dbReference type="Proteomes" id="UP000190541"/>
    </source>
</evidence>
<organism evidence="1 2">
    <name type="scientific">Parapedobacter luteus</name>
    <dbReference type="NCBI Taxonomy" id="623280"/>
    <lineage>
        <taxon>Bacteria</taxon>
        <taxon>Pseudomonadati</taxon>
        <taxon>Bacteroidota</taxon>
        <taxon>Sphingobacteriia</taxon>
        <taxon>Sphingobacteriales</taxon>
        <taxon>Sphingobacteriaceae</taxon>
        <taxon>Parapedobacter</taxon>
    </lineage>
</organism>
<sequence length="95" mass="10542">MQLILNEVGYASKLKNHRQNSYLGCKIAAINKKAVPIYIGTAAPMGLGAINLNLSFVSEKGAKFLGWQTNFFLKRSYALKWYLLAVDFSGHYAIA</sequence>
<gene>
    <name evidence="1" type="ORF">SAMN05660226_03280</name>
</gene>